<dbReference type="STRING" id="1397108.IMCC12053_50"/>
<dbReference type="KEGG" id="cmar:IMCC12053_50"/>
<evidence type="ECO:0000256" key="2">
    <source>
        <dbReference type="ARBA" id="ARBA00022801"/>
    </source>
</evidence>
<reference evidence="7 8" key="1">
    <citation type="submission" date="2015-05" db="EMBL/GenBank/DDBJ databases">
        <authorList>
            <person name="Wang D.B."/>
            <person name="Wang M."/>
        </authorList>
    </citation>
    <scope>NUCLEOTIDE SEQUENCE [LARGE SCALE GENOMIC DNA]</scope>
    <source>
        <strain evidence="7 8">IMCC 12053</strain>
    </source>
</reference>
<dbReference type="InterPro" id="IPR019756">
    <property type="entry name" value="Pept_S26A_signal_pept_1_Ser-AS"/>
</dbReference>
<dbReference type="GO" id="GO:0006508">
    <property type="term" value="P:proteolysis"/>
    <property type="evidence" value="ECO:0007669"/>
    <property type="project" value="UniProtKB-KW"/>
</dbReference>
<accession>A0A0P0A1D9</accession>
<dbReference type="InterPro" id="IPR036286">
    <property type="entry name" value="LexA/Signal_pep-like_sf"/>
</dbReference>
<keyword evidence="8" id="KW-1185">Reference proteome</keyword>
<evidence type="ECO:0000256" key="3">
    <source>
        <dbReference type="ARBA" id="ARBA00023015"/>
    </source>
</evidence>
<keyword evidence="3" id="KW-0805">Transcription regulation</keyword>
<dbReference type="PROSITE" id="PS50943">
    <property type="entry name" value="HTH_CROC1"/>
    <property type="match status" value="1"/>
</dbReference>
<sequence>MIVTNIAQRLKARAFQLDMTPAAVAEASGLNRSFIYDIIRGKSVRPTRSKLQKVADVLRVDVAWLIDGDGTLEGEEPKIYSPDTTFVGISGVKAKASAGGGTIVHAEDEQAGKMYHFRQSWIEDELDANPKNLRILRVTGDSMMPTLNDGDTILVDMGRKSPYPPGLFVLHDGMGLMAKRIEHIPSSEPPRISVTSDNPNYSPYECLLDEVNIVGRIRWYGRVV</sequence>
<dbReference type="Pfam" id="PF01381">
    <property type="entry name" value="HTH_3"/>
    <property type="match status" value="1"/>
</dbReference>
<dbReference type="GO" id="GO:0003677">
    <property type="term" value="F:DNA binding"/>
    <property type="evidence" value="ECO:0007669"/>
    <property type="project" value="UniProtKB-KW"/>
</dbReference>
<dbReference type="RefSeq" id="WP_082388978.1">
    <property type="nucleotide sequence ID" value="NZ_CP012023.1"/>
</dbReference>
<dbReference type="Proteomes" id="UP000064920">
    <property type="component" value="Chromosome"/>
</dbReference>
<keyword evidence="5" id="KW-0804">Transcription</keyword>
<dbReference type="SUPFAM" id="SSF47413">
    <property type="entry name" value="lambda repressor-like DNA-binding domains"/>
    <property type="match status" value="1"/>
</dbReference>
<protein>
    <submittedName>
        <fullName evidence="7">Transcriptional regulator, putative</fullName>
    </submittedName>
</protein>
<evidence type="ECO:0000256" key="4">
    <source>
        <dbReference type="ARBA" id="ARBA00023125"/>
    </source>
</evidence>
<dbReference type="CDD" id="cd06529">
    <property type="entry name" value="S24_LexA-like"/>
    <property type="match status" value="1"/>
</dbReference>
<dbReference type="Pfam" id="PF00717">
    <property type="entry name" value="Peptidase_S24"/>
    <property type="match status" value="1"/>
</dbReference>
<dbReference type="InterPro" id="IPR001387">
    <property type="entry name" value="Cro/C1-type_HTH"/>
</dbReference>
<dbReference type="PATRIC" id="fig|1397108.4.peg.51"/>
<keyword evidence="4" id="KW-0238">DNA-binding</keyword>
<dbReference type="Gene3D" id="2.10.109.10">
    <property type="entry name" value="Umud Fragment, subunit A"/>
    <property type="match status" value="1"/>
</dbReference>
<dbReference type="InterPro" id="IPR010982">
    <property type="entry name" value="Lambda_DNA-bd_dom_sf"/>
</dbReference>
<dbReference type="InterPro" id="IPR015927">
    <property type="entry name" value="Peptidase_S24_S26A/B/C"/>
</dbReference>
<evidence type="ECO:0000313" key="7">
    <source>
        <dbReference type="EMBL" id="ALI54000.1"/>
    </source>
</evidence>
<name>A0A0P0A1D9_9RHOB</name>
<dbReference type="Gene3D" id="1.10.260.40">
    <property type="entry name" value="lambda repressor-like DNA-binding domains"/>
    <property type="match status" value="1"/>
</dbReference>
<evidence type="ECO:0000256" key="5">
    <source>
        <dbReference type="ARBA" id="ARBA00023163"/>
    </source>
</evidence>
<proteinExistence type="predicted"/>
<organism evidence="7 8">
    <name type="scientific">Celeribacter marinus</name>
    <dbReference type="NCBI Taxonomy" id="1397108"/>
    <lineage>
        <taxon>Bacteria</taxon>
        <taxon>Pseudomonadati</taxon>
        <taxon>Pseudomonadota</taxon>
        <taxon>Alphaproteobacteria</taxon>
        <taxon>Rhodobacterales</taxon>
        <taxon>Roseobacteraceae</taxon>
        <taxon>Celeribacter</taxon>
    </lineage>
</organism>
<dbReference type="GO" id="GO:0004252">
    <property type="term" value="F:serine-type endopeptidase activity"/>
    <property type="evidence" value="ECO:0007669"/>
    <property type="project" value="InterPro"/>
</dbReference>
<dbReference type="AlphaFoldDB" id="A0A0P0A1D9"/>
<dbReference type="SMART" id="SM00530">
    <property type="entry name" value="HTH_XRE"/>
    <property type="match status" value="1"/>
</dbReference>
<dbReference type="PANTHER" id="PTHR40661">
    <property type="match status" value="1"/>
</dbReference>
<evidence type="ECO:0000313" key="8">
    <source>
        <dbReference type="Proteomes" id="UP000064920"/>
    </source>
</evidence>
<dbReference type="EMBL" id="CP012023">
    <property type="protein sequence ID" value="ALI54000.1"/>
    <property type="molecule type" value="Genomic_DNA"/>
</dbReference>
<feature type="domain" description="HTH cro/C1-type" evidence="6">
    <location>
        <begin position="16"/>
        <end position="65"/>
    </location>
</feature>
<evidence type="ECO:0000259" key="6">
    <source>
        <dbReference type="PROSITE" id="PS50943"/>
    </source>
</evidence>
<dbReference type="SUPFAM" id="SSF51306">
    <property type="entry name" value="LexA/Signal peptidase"/>
    <property type="match status" value="1"/>
</dbReference>
<keyword evidence="2" id="KW-0378">Hydrolase</keyword>
<keyword evidence="1" id="KW-0645">Protease</keyword>
<dbReference type="PROSITE" id="PS00501">
    <property type="entry name" value="SPASE_I_1"/>
    <property type="match status" value="1"/>
</dbReference>
<dbReference type="GO" id="GO:0016020">
    <property type="term" value="C:membrane"/>
    <property type="evidence" value="ECO:0007669"/>
    <property type="project" value="InterPro"/>
</dbReference>
<evidence type="ECO:0000256" key="1">
    <source>
        <dbReference type="ARBA" id="ARBA00022670"/>
    </source>
</evidence>
<dbReference type="CDD" id="cd00093">
    <property type="entry name" value="HTH_XRE"/>
    <property type="match status" value="1"/>
</dbReference>
<dbReference type="InterPro" id="IPR039418">
    <property type="entry name" value="LexA-like"/>
</dbReference>
<gene>
    <name evidence="7" type="ORF">IMCC12053_50</name>
</gene>
<dbReference type="PANTHER" id="PTHR40661:SF3">
    <property type="entry name" value="FELS-1 PROPHAGE TRANSCRIPTIONAL REGULATOR"/>
    <property type="match status" value="1"/>
</dbReference>